<keyword evidence="4 8" id="KW-0812">Transmembrane</keyword>
<comment type="similarity">
    <text evidence="2 9">Belongs to the mitochondrial carrier (TC 2.A.29) family.</text>
</comment>
<proteinExistence type="inferred from homology"/>
<evidence type="ECO:0000256" key="1">
    <source>
        <dbReference type="ARBA" id="ARBA00004141"/>
    </source>
</evidence>
<dbReference type="PRINTS" id="PR00926">
    <property type="entry name" value="MITOCARRIER"/>
</dbReference>
<evidence type="ECO:0000256" key="2">
    <source>
        <dbReference type="ARBA" id="ARBA00006375"/>
    </source>
</evidence>
<evidence type="ECO:0000256" key="7">
    <source>
        <dbReference type="ARBA" id="ARBA00023136"/>
    </source>
</evidence>
<evidence type="ECO:0000256" key="10">
    <source>
        <dbReference type="SAM" id="Phobius"/>
    </source>
</evidence>
<accession>W7TS36</accession>
<keyword evidence="6 10" id="KW-1133">Transmembrane helix</keyword>
<keyword evidence="3 9" id="KW-0813">Transport</keyword>
<protein>
    <submittedName>
        <fullName evidence="11">Mitochondrial carrier</fullName>
    </submittedName>
</protein>
<dbReference type="Pfam" id="PF00153">
    <property type="entry name" value="Mito_carr"/>
    <property type="match status" value="4"/>
</dbReference>
<feature type="repeat" description="Solcar" evidence="8">
    <location>
        <begin position="110"/>
        <end position="206"/>
    </location>
</feature>
<dbReference type="GO" id="GO:0016020">
    <property type="term" value="C:membrane"/>
    <property type="evidence" value="ECO:0007669"/>
    <property type="project" value="UniProtKB-SubCell"/>
</dbReference>
<feature type="transmembrane region" description="Helical" evidence="10">
    <location>
        <begin position="219"/>
        <end position="238"/>
    </location>
</feature>
<dbReference type="InterPro" id="IPR002067">
    <property type="entry name" value="MCP"/>
</dbReference>
<dbReference type="OrthoDB" id="250329at2759"/>
<evidence type="ECO:0000313" key="12">
    <source>
        <dbReference type="Proteomes" id="UP000019335"/>
    </source>
</evidence>
<feature type="transmembrane region" description="Helical" evidence="10">
    <location>
        <begin position="71"/>
        <end position="91"/>
    </location>
</feature>
<organism evidence="11 12">
    <name type="scientific">Nannochloropsis gaditana</name>
    <dbReference type="NCBI Taxonomy" id="72520"/>
    <lineage>
        <taxon>Eukaryota</taxon>
        <taxon>Sar</taxon>
        <taxon>Stramenopiles</taxon>
        <taxon>Ochrophyta</taxon>
        <taxon>Eustigmatophyceae</taxon>
        <taxon>Eustigmatales</taxon>
        <taxon>Monodopsidaceae</taxon>
        <taxon>Nannochloropsis</taxon>
    </lineage>
</organism>
<evidence type="ECO:0000256" key="4">
    <source>
        <dbReference type="ARBA" id="ARBA00022692"/>
    </source>
</evidence>
<comment type="subcellular location">
    <subcellularLocation>
        <location evidence="1">Membrane</location>
        <topology evidence="1">Multi-pass membrane protein</topology>
    </subcellularLocation>
</comment>
<dbReference type="InterPro" id="IPR023395">
    <property type="entry name" value="MCP_dom_sf"/>
</dbReference>
<feature type="transmembrane region" description="Helical" evidence="10">
    <location>
        <begin position="181"/>
        <end position="199"/>
    </location>
</feature>
<dbReference type="InterPro" id="IPR018108">
    <property type="entry name" value="MCP_transmembrane"/>
</dbReference>
<dbReference type="GO" id="GO:0055085">
    <property type="term" value="P:transmembrane transport"/>
    <property type="evidence" value="ECO:0007669"/>
    <property type="project" value="InterPro"/>
</dbReference>
<name>W7TS36_9STRA</name>
<evidence type="ECO:0000256" key="9">
    <source>
        <dbReference type="RuleBase" id="RU000488"/>
    </source>
</evidence>
<dbReference type="EMBL" id="AZIL01000688">
    <property type="protein sequence ID" value="EWM26343.1"/>
    <property type="molecule type" value="Genomic_DNA"/>
</dbReference>
<keyword evidence="7 8" id="KW-0472">Membrane</keyword>
<dbReference type="SUPFAM" id="SSF103506">
    <property type="entry name" value="Mitochondrial carrier"/>
    <property type="match status" value="1"/>
</dbReference>
<dbReference type="AlphaFoldDB" id="W7TS36"/>
<evidence type="ECO:0000256" key="8">
    <source>
        <dbReference type="PROSITE-ProRule" id="PRU00282"/>
    </source>
</evidence>
<evidence type="ECO:0000313" key="11">
    <source>
        <dbReference type="EMBL" id="EWM26343.1"/>
    </source>
</evidence>
<evidence type="ECO:0000256" key="6">
    <source>
        <dbReference type="ARBA" id="ARBA00022989"/>
    </source>
</evidence>
<reference evidence="11 12" key="1">
    <citation type="journal article" date="2014" name="Mol. Plant">
        <title>Chromosome Scale Genome Assembly and Transcriptome Profiling of Nannochloropsis gaditana in Nitrogen Depletion.</title>
        <authorList>
            <person name="Corteggiani Carpinelli E."/>
            <person name="Telatin A."/>
            <person name="Vitulo N."/>
            <person name="Forcato C."/>
            <person name="D'Angelo M."/>
            <person name="Schiavon R."/>
            <person name="Vezzi A."/>
            <person name="Giacometti G.M."/>
            <person name="Morosinotto T."/>
            <person name="Valle G."/>
        </authorList>
    </citation>
    <scope>NUCLEOTIDE SEQUENCE [LARGE SCALE GENOMIC DNA]</scope>
    <source>
        <strain evidence="11 12">B-31</strain>
    </source>
</reference>
<dbReference type="Proteomes" id="UP000019335">
    <property type="component" value="Chromosome 9"/>
</dbReference>
<gene>
    <name evidence="11" type="ORF">Naga_100268g9</name>
</gene>
<keyword evidence="5" id="KW-0677">Repeat</keyword>
<comment type="caution">
    <text evidence="11">The sequence shown here is derived from an EMBL/GenBank/DDBJ whole genome shotgun (WGS) entry which is preliminary data.</text>
</comment>
<evidence type="ECO:0000256" key="5">
    <source>
        <dbReference type="ARBA" id="ARBA00022737"/>
    </source>
</evidence>
<feature type="repeat" description="Solcar" evidence="8">
    <location>
        <begin position="15"/>
        <end position="99"/>
    </location>
</feature>
<evidence type="ECO:0000256" key="3">
    <source>
        <dbReference type="ARBA" id="ARBA00022448"/>
    </source>
</evidence>
<keyword evidence="12" id="KW-1185">Reference proteome</keyword>
<dbReference type="PROSITE" id="PS50920">
    <property type="entry name" value="SOLCAR"/>
    <property type="match status" value="3"/>
</dbReference>
<sequence length="375" mass="40810">MEEVGGEEVDTSSYTQFLESMLASATAGVISRILCHPLDTCKARLQNPGSEFTSTLQVFRQTLQQEGLGGLYRGLGTVVSIGTPAFMLYLATYEYAKKLCLSIPALQHDYQFVGHFSAGMAAETASCLIYVPVDVVKERLQVQRRLLNGREIPGSLPMYRGTWHALSTIARQEGLRGVYRGYGATLLSFGPFSAFYFVFYETFKGWGLRHLRLDKAETLPFHMTLASAASAGALASLITNPMDLVRLRLQVQRGSSLPPLTPALHSSPAPFASFPSSTGASWTGVGSPAQVHGAPTAPPSHLPMVKGERVADTAAIVREQYHNTLDGLIKVYNREGFRGLFKGSGARIAFFTPSTMISMTVYDTLKGEIHNLLSC</sequence>
<dbReference type="PANTHER" id="PTHR45667">
    <property type="entry name" value="S-ADENOSYLMETHIONINE MITOCHONDRIAL CARRIER PROTEIN"/>
    <property type="match status" value="1"/>
</dbReference>
<dbReference type="Gene3D" id="1.50.40.10">
    <property type="entry name" value="Mitochondrial carrier domain"/>
    <property type="match status" value="2"/>
</dbReference>
<feature type="repeat" description="Solcar" evidence="8">
    <location>
        <begin position="219"/>
        <end position="368"/>
    </location>
</feature>